<dbReference type="RefSeq" id="WP_091504090.1">
    <property type="nucleotide sequence ID" value="NZ_FORP01000001.1"/>
</dbReference>
<reference evidence="8 9" key="1">
    <citation type="submission" date="2016-10" db="EMBL/GenBank/DDBJ databases">
        <authorList>
            <person name="de Groot N.N."/>
        </authorList>
    </citation>
    <scope>NUCLEOTIDE SEQUENCE [LARGE SCALE GENOMIC DNA]</scope>
    <source>
        <strain evidence="8 9">DSM 44468</strain>
    </source>
</reference>
<accession>A0A1I3KN40</accession>
<evidence type="ECO:0000256" key="1">
    <source>
        <dbReference type="ARBA" id="ARBA00004651"/>
    </source>
</evidence>
<evidence type="ECO:0000313" key="8">
    <source>
        <dbReference type="EMBL" id="SFI73780.1"/>
    </source>
</evidence>
<comment type="subcellular location">
    <subcellularLocation>
        <location evidence="1">Cell membrane</location>
        <topology evidence="1">Multi-pass membrane protein</topology>
    </subcellularLocation>
</comment>
<dbReference type="EMBL" id="FORP01000001">
    <property type="protein sequence ID" value="SFI73780.1"/>
    <property type="molecule type" value="Genomic_DNA"/>
</dbReference>
<evidence type="ECO:0000259" key="7">
    <source>
        <dbReference type="Pfam" id="PF02687"/>
    </source>
</evidence>
<keyword evidence="5 6" id="KW-0472">Membrane</keyword>
<name>A0A1I3KN40_9PSEU</name>
<dbReference type="OrthoDB" id="3653743at2"/>
<evidence type="ECO:0000313" key="9">
    <source>
        <dbReference type="Proteomes" id="UP000199025"/>
    </source>
</evidence>
<proteinExistence type="predicted"/>
<feature type="transmembrane region" description="Helical" evidence="6">
    <location>
        <begin position="383"/>
        <end position="405"/>
    </location>
</feature>
<evidence type="ECO:0000256" key="2">
    <source>
        <dbReference type="ARBA" id="ARBA00022475"/>
    </source>
</evidence>
<feature type="domain" description="ABC3 transporter permease C-terminal" evidence="7">
    <location>
        <begin position="301"/>
        <end position="407"/>
    </location>
</feature>
<keyword evidence="4 6" id="KW-1133">Transmembrane helix</keyword>
<feature type="transmembrane region" description="Helical" evidence="6">
    <location>
        <begin position="466"/>
        <end position="489"/>
    </location>
</feature>
<evidence type="ECO:0000256" key="5">
    <source>
        <dbReference type="ARBA" id="ARBA00023136"/>
    </source>
</evidence>
<evidence type="ECO:0000256" key="6">
    <source>
        <dbReference type="SAM" id="Phobius"/>
    </source>
</evidence>
<dbReference type="Pfam" id="PF02687">
    <property type="entry name" value="FtsX"/>
    <property type="match status" value="1"/>
</dbReference>
<dbReference type="InterPro" id="IPR003838">
    <property type="entry name" value="ABC3_permease_C"/>
</dbReference>
<feature type="transmembrane region" description="Helical" evidence="6">
    <location>
        <begin position="425"/>
        <end position="446"/>
    </location>
</feature>
<dbReference type="STRING" id="115433.SAMN05421835_101621"/>
<sequence>MREPRGVSLPWSRAPRAALSSKLTLVVAAVTALLSCFLATSAVLIGSAAGGAALDYQAATACPDAYGPVFSRAGLRADQAPAVLDAVRRQAAAHGFPQPVASMYSGVLFPVDFGPAAARKVVLGYRDGGLDQVRRLQDGGRPGLWVGDDLTRFSPVRPGDPVDVRGVALPAVAGVYHALSVPPPRWWCSQQNNATVYLYANDPLNTIVFASDEATFRQTAGTLGLPTLANFYVSFYLDPPRTPAQAREYLDRSRALIAAVDADLRQQGLTDPVAMQTPFARSVEIAEQAQSNVLVSILPLAAISVLVGCGGVATVALQWYQRRRPQVRLLAARGASPPALGGLAVAELGLPVVLGGIAGIVLARFGLPLYAPPGTIAVGWQAAAFGIALGVLLVALVLLGAVVALRAHREFQVGTRPGRGLSRRVLALLPWELVTAGLAVLGWSRLADYGASSRLGTPLPQINPLALTYPVFVVLTAGLVAARVVWLLLRASHRVRWWSKPPLQLAIRRLAGARAPVTGVLVIGVLAIGTLAAGSGIAQGQRAALDTKSGILVGATSRVDTETKVGLGQTPLPEAVRDTSTVTGRTSGTGSVVLVVDPATFAGAAYLGPLRERITELLPRLNQPAGGGLPALRIGHAPTALPGLPPAVPIADLPWFPLLGNNPGYVVSRTALTPAQLAAIPQWTVLSRTPLDQLSAALSAADLVQVNRTSQEGALDALPFYVVEWTFSFVTVLGGVLGVVAVLALLVAVEVRRRQNALAGALVLRMGMRVRTLFGSHLIELGLLAGLAAVAGVACGLAVAGLAVPRFDPVRWLAPRSALPDQTLFVLAVAGAGLAVVLLAGWLAVRSVRTARTAELLRG</sequence>
<gene>
    <name evidence="8" type="ORF">SAMN05421835_101621</name>
</gene>
<keyword evidence="9" id="KW-1185">Reference proteome</keyword>
<evidence type="ECO:0000256" key="4">
    <source>
        <dbReference type="ARBA" id="ARBA00022989"/>
    </source>
</evidence>
<evidence type="ECO:0000256" key="3">
    <source>
        <dbReference type="ARBA" id="ARBA00022692"/>
    </source>
</evidence>
<feature type="transmembrane region" description="Helical" evidence="6">
    <location>
        <begin position="510"/>
        <end position="533"/>
    </location>
</feature>
<feature type="transmembrane region" description="Helical" evidence="6">
    <location>
        <begin position="778"/>
        <end position="804"/>
    </location>
</feature>
<feature type="transmembrane region" description="Helical" evidence="6">
    <location>
        <begin position="824"/>
        <end position="845"/>
    </location>
</feature>
<protein>
    <submittedName>
        <fullName evidence="8">Putative ABC transport system permease protein</fullName>
    </submittedName>
</protein>
<dbReference type="GO" id="GO:0005886">
    <property type="term" value="C:plasma membrane"/>
    <property type="evidence" value="ECO:0007669"/>
    <property type="project" value="UniProtKB-SubCell"/>
</dbReference>
<feature type="transmembrane region" description="Helical" evidence="6">
    <location>
        <begin position="340"/>
        <end position="363"/>
    </location>
</feature>
<dbReference type="AlphaFoldDB" id="A0A1I3KN40"/>
<feature type="transmembrane region" description="Helical" evidence="6">
    <location>
        <begin position="297"/>
        <end position="320"/>
    </location>
</feature>
<keyword evidence="2" id="KW-1003">Cell membrane</keyword>
<feature type="transmembrane region" description="Helical" evidence="6">
    <location>
        <begin position="725"/>
        <end position="749"/>
    </location>
</feature>
<dbReference type="Proteomes" id="UP000199025">
    <property type="component" value="Unassembled WGS sequence"/>
</dbReference>
<keyword evidence="3 6" id="KW-0812">Transmembrane</keyword>
<organism evidence="8 9">
    <name type="scientific">Amycolatopsis sacchari</name>
    <dbReference type="NCBI Taxonomy" id="115433"/>
    <lineage>
        <taxon>Bacteria</taxon>
        <taxon>Bacillati</taxon>
        <taxon>Actinomycetota</taxon>
        <taxon>Actinomycetes</taxon>
        <taxon>Pseudonocardiales</taxon>
        <taxon>Pseudonocardiaceae</taxon>
        <taxon>Amycolatopsis</taxon>
    </lineage>
</organism>